<reference evidence="2" key="1">
    <citation type="submission" date="2021-01" db="EMBL/GenBank/DDBJ databases">
        <title>Modified the classification status of verrucomicrobia.</title>
        <authorList>
            <person name="Feng X."/>
        </authorList>
    </citation>
    <scope>NUCLEOTIDE SEQUENCE</scope>
    <source>
        <strain evidence="2">KCTC 22201</strain>
    </source>
</reference>
<accession>A0A934VEW8</accession>
<evidence type="ECO:0000313" key="3">
    <source>
        <dbReference type="Proteomes" id="UP000658278"/>
    </source>
</evidence>
<evidence type="ECO:0000313" key="2">
    <source>
        <dbReference type="EMBL" id="MBK1827749.1"/>
    </source>
</evidence>
<name>A0A934VEW8_9BACT</name>
<protein>
    <submittedName>
        <fullName evidence="2">DUF4350 domain-containing protein</fullName>
    </submittedName>
</protein>
<dbReference type="Pfam" id="PF14258">
    <property type="entry name" value="DUF4350"/>
    <property type="match status" value="1"/>
</dbReference>
<dbReference type="InterPro" id="IPR025646">
    <property type="entry name" value="DUF4350"/>
</dbReference>
<keyword evidence="3" id="KW-1185">Reference proteome</keyword>
<gene>
    <name evidence="2" type="ORF">JIN81_12020</name>
</gene>
<organism evidence="2 3">
    <name type="scientific">Haloferula rosea</name>
    <dbReference type="NCBI Taxonomy" id="490093"/>
    <lineage>
        <taxon>Bacteria</taxon>
        <taxon>Pseudomonadati</taxon>
        <taxon>Verrucomicrobiota</taxon>
        <taxon>Verrucomicrobiia</taxon>
        <taxon>Verrucomicrobiales</taxon>
        <taxon>Verrucomicrobiaceae</taxon>
        <taxon>Haloferula</taxon>
    </lineage>
</organism>
<sequence length="368" mass="41827">MLLVLIFALVGCSYIETTREVGHKGRARVNPYLAAERFLEDFGYTVRNDPGWPELDDPLGMVVLPASVLTADGYIEALESWVEWGGHAVITLEHGEGYINDWSRGGSFGSWYAEEEPDAFDAWMARLGYTVEGVEQEDAFKSPKAGEFVRLRGRRYEVWMESGVRIKPGDGKGRMLISRNLGDGRLTIVSDARPFRNRYIGDYDHAELLKTLMELSEYGTEVVFVRNASLSFWSLLWSRAWPALIALILLVAFWLWKNLPRFGPLDAHEDSRALRAYDHHLEALGDFHWRLDRGQGLLRPLRESILERTQALAMASGRRDADMFGLMAERSGIPRERAERAMTFERARDSASFTRLVADLQSIHTSIP</sequence>
<dbReference type="EMBL" id="JAENII010000008">
    <property type="protein sequence ID" value="MBK1827749.1"/>
    <property type="molecule type" value="Genomic_DNA"/>
</dbReference>
<feature type="domain" description="DUF4350" evidence="1">
    <location>
        <begin position="27"/>
        <end position="212"/>
    </location>
</feature>
<proteinExistence type="predicted"/>
<evidence type="ECO:0000259" key="1">
    <source>
        <dbReference type="Pfam" id="PF14258"/>
    </source>
</evidence>
<dbReference type="Proteomes" id="UP000658278">
    <property type="component" value="Unassembled WGS sequence"/>
</dbReference>
<comment type="caution">
    <text evidence="2">The sequence shown here is derived from an EMBL/GenBank/DDBJ whole genome shotgun (WGS) entry which is preliminary data.</text>
</comment>
<dbReference type="AlphaFoldDB" id="A0A934VEW8"/>